<organism evidence="2 3">
    <name type="scientific">Aerophobetes bacterium</name>
    <dbReference type="NCBI Taxonomy" id="2030807"/>
    <lineage>
        <taxon>Bacteria</taxon>
        <taxon>Candidatus Aerophobota</taxon>
    </lineage>
</organism>
<gene>
    <name evidence="2" type="ORF">COB21_02640</name>
</gene>
<name>A0A2A4X6W9_UNCAE</name>
<dbReference type="AlphaFoldDB" id="A0A2A4X6W9"/>
<evidence type="ECO:0000313" key="2">
    <source>
        <dbReference type="EMBL" id="PCI77787.1"/>
    </source>
</evidence>
<evidence type="ECO:0008006" key="4">
    <source>
        <dbReference type="Google" id="ProtNLM"/>
    </source>
</evidence>
<keyword evidence="1" id="KW-0175">Coiled coil</keyword>
<dbReference type="Proteomes" id="UP000218775">
    <property type="component" value="Unassembled WGS sequence"/>
</dbReference>
<feature type="coiled-coil region" evidence="1">
    <location>
        <begin position="25"/>
        <end position="52"/>
    </location>
</feature>
<comment type="caution">
    <text evidence="2">The sequence shown here is derived from an EMBL/GenBank/DDBJ whole genome shotgun (WGS) entry which is preliminary data.</text>
</comment>
<accession>A0A2A4X6W9</accession>
<evidence type="ECO:0000256" key="1">
    <source>
        <dbReference type="SAM" id="Coils"/>
    </source>
</evidence>
<evidence type="ECO:0000313" key="3">
    <source>
        <dbReference type="Proteomes" id="UP000218775"/>
    </source>
</evidence>
<sequence>MFKWAMVVFSWVICLVCFLDDQNRVMTYQMKIERAKRVKKRLEEKNDQLLFSLESIYTPQQLLSKLGGSEYGYLSFPKADEVTYLQLKRNGNSERTSPISQ</sequence>
<protein>
    <recommendedName>
        <fullName evidence="4">Cell division protein FtsL</fullName>
    </recommendedName>
</protein>
<dbReference type="EMBL" id="NVUK01000013">
    <property type="protein sequence ID" value="PCI77787.1"/>
    <property type="molecule type" value="Genomic_DNA"/>
</dbReference>
<proteinExistence type="predicted"/>
<reference evidence="3" key="1">
    <citation type="submission" date="2017-08" db="EMBL/GenBank/DDBJ databases">
        <title>A dynamic microbial community with high functional redundancy inhabits the cold, oxic subseafloor aquifer.</title>
        <authorList>
            <person name="Tully B.J."/>
            <person name="Wheat C.G."/>
            <person name="Glazer B.T."/>
            <person name="Huber J.A."/>
        </authorList>
    </citation>
    <scope>NUCLEOTIDE SEQUENCE [LARGE SCALE GENOMIC DNA]</scope>
</reference>